<sequence>MGRPSKKNKEPKVIDTEQVTLDKIKKSSNLRTTLNALEKQFGEGTLVLASETVNIEKIPTNIFLFDVLLKGGFPISSILTFYGAESTAKSLAALLFGAAITKRGERVAIIDTEHCIEKTWVKKLGLDLSLTYFSQPDTMEKAIDIADTLVRSGEFGLVIFDSITSAAPKEELEKSAESQQMALQARLNSKLLKKLTSGLQPKNLSDPKSFNRTIVILIAQLREKVGCIYGNPEIIPGGHCLPSYSKILTKGGLKYYTEIKEGDLVPTVNMTTERVEYKPIKEIITYQESNFVEFTNKYKHRKFVCTENHRLILRKFGGGGLVAKPAYANLCRYKFPIKFKGSSNKRLSNIADWELQLLGWVLSDGGIRQRGTNLEVVIYQSKEQYIPEIRDMLITGGIKFRETIRGRKLHWKPAHEFYLYQTGIKKFLKKFKLTPKRLLPDILYNISSKQFSVFLQALQHGDGEHSGKKCRGITSDKLLFIEQLAGLCMIHGVPVGNIKKTNKYKNSYRLDFYTTTELQFNYKTNIKFKDTAWCVSVDNNNFFVQQGRYIYLTGNSLKHASHYILKFRSRAILKKKGNDDPVGREIVVKVEKSKYSPPLVQGVMEFYFTPPRINNKKVFVDYAIQYGIIKRAGAWYTYGDTIKEMGADKLFLALKDKPELLEKIKKEVIDYDL</sequence>
<dbReference type="GO" id="GO:0016539">
    <property type="term" value="P:intein-mediated protein splicing"/>
    <property type="evidence" value="ECO:0007669"/>
    <property type="project" value="InterPro"/>
</dbReference>
<keyword evidence="3" id="KW-0068">Autocatalytic cleavage</keyword>
<dbReference type="SUPFAM" id="SSF54752">
    <property type="entry name" value="RecA protein, C-terminal domain"/>
    <property type="match status" value="1"/>
</dbReference>
<evidence type="ECO:0000256" key="1">
    <source>
        <dbReference type="ARBA" id="ARBA00009391"/>
    </source>
</evidence>
<dbReference type="GO" id="GO:0005524">
    <property type="term" value="F:ATP binding"/>
    <property type="evidence" value="ECO:0007669"/>
    <property type="project" value="UniProtKB-KW"/>
</dbReference>
<dbReference type="GO" id="GO:0003697">
    <property type="term" value="F:single-stranded DNA binding"/>
    <property type="evidence" value="ECO:0007669"/>
    <property type="project" value="InterPro"/>
</dbReference>
<comment type="similarity">
    <text evidence="1">Belongs to the RecA family.</text>
</comment>
<dbReference type="AlphaFoldDB" id="A0A0F9U053"/>
<dbReference type="Gene3D" id="3.40.50.300">
    <property type="entry name" value="P-loop containing nucleotide triphosphate hydrolases"/>
    <property type="match status" value="1"/>
</dbReference>
<keyword evidence="5" id="KW-0651">Protein splicing</keyword>
<dbReference type="PANTHER" id="PTHR45900">
    <property type="entry name" value="RECA"/>
    <property type="match status" value="1"/>
</dbReference>
<dbReference type="SUPFAM" id="SSF55608">
    <property type="entry name" value="Homing endonucleases"/>
    <property type="match status" value="1"/>
</dbReference>
<organism evidence="9">
    <name type="scientific">marine sediment metagenome</name>
    <dbReference type="NCBI Taxonomy" id="412755"/>
    <lineage>
        <taxon>unclassified sequences</taxon>
        <taxon>metagenomes</taxon>
        <taxon>ecological metagenomes</taxon>
    </lineage>
</organism>
<dbReference type="PROSITE" id="PS50819">
    <property type="entry name" value="INTEIN_ENDONUCLEASE"/>
    <property type="match status" value="1"/>
</dbReference>
<keyword evidence="2" id="KW-0547">Nucleotide-binding</keyword>
<keyword evidence="7" id="KW-0233">DNA recombination</keyword>
<dbReference type="SUPFAM" id="SSF51294">
    <property type="entry name" value="Hedgehog/intein (Hint) domain"/>
    <property type="match status" value="1"/>
</dbReference>
<dbReference type="InterPro" id="IPR049261">
    <property type="entry name" value="RecA-like_C"/>
</dbReference>
<dbReference type="Pfam" id="PF00154">
    <property type="entry name" value="RecA_N"/>
    <property type="match status" value="1"/>
</dbReference>
<evidence type="ECO:0000256" key="3">
    <source>
        <dbReference type="ARBA" id="ARBA00022813"/>
    </source>
</evidence>
<dbReference type="EMBL" id="LAZR01001299">
    <property type="protein sequence ID" value="KKN47018.1"/>
    <property type="molecule type" value="Genomic_DNA"/>
</dbReference>
<dbReference type="SMART" id="SM00306">
    <property type="entry name" value="HintN"/>
    <property type="match status" value="1"/>
</dbReference>
<dbReference type="GO" id="GO:0004519">
    <property type="term" value="F:endonuclease activity"/>
    <property type="evidence" value="ECO:0007669"/>
    <property type="project" value="InterPro"/>
</dbReference>
<dbReference type="PANTHER" id="PTHR45900:SF1">
    <property type="entry name" value="MITOCHONDRIAL DNA REPAIR PROTEIN RECA HOMOLOG-RELATED"/>
    <property type="match status" value="1"/>
</dbReference>
<dbReference type="PRINTS" id="PR00142">
    <property type="entry name" value="RECA"/>
</dbReference>
<evidence type="ECO:0000256" key="5">
    <source>
        <dbReference type="ARBA" id="ARBA00023000"/>
    </source>
</evidence>
<dbReference type="InterPro" id="IPR036844">
    <property type="entry name" value="Hint_dom_sf"/>
</dbReference>
<dbReference type="InterPro" id="IPR027434">
    <property type="entry name" value="Homing_endonucl"/>
</dbReference>
<dbReference type="InterPro" id="IPR003587">
    <property type="entry name" value="Hint_dom_N"/>
</dbReference>
<dbReference type="SUPFAM" id="SSF52540">
    <property type="entry name" value="P-loop containing nucleoside triphosphate hydrolases"/>
    <property type="match status" value="1"/>
</dbReference>
<keyword evidence="4" id="KW-0067">ATP-binding</keyword>
<evidence type="ECO:0000313" key="9">
    <source>
        <dbReference type="EMBL" id="KKN47018.1"/>
    </source>
</evidence>
<dbReference type="Gene3D" id="3.10.28.10">
    <property type="entry name" value="Homing endonucleases"/>
    <property type="match status" value="1"/>
</dbReference>
<proteinExistence type="inferred from homology"/>
<evidence type="ECO:0000256" key="4">
    <source>
        <dbReference type="ARBA" id="ARBA00022840"/>
    </source>
</evidence>
<dbReference type="InterPro" id="IPR006141">
    <property type="entry name" value="Intein_N"/>
</dbReference>
<gene>
    <name evidence="9" type="ORF">LCGC14_0667100</name>
</gene>
<feature type="domain" description="DOD-type homing endonuclease" evidence="8">
    <location>
        <begin position="357"/>
        <end position="493"/>
    </location>
</feature>
<dbReference type="InterPro" id="IPR049428">
    <property type="entry name" value="RecA-like_N"/>
</dbReference>
<dbReference type="GO" id="GO:0006281">
    <property type="term" value="P:DNA repair"/>
    <property type="evidence" value="ECO:0007669"/>
    <property type="project" value="InterPro"/>
</dbReference>
<accession>A0A0F9U053</accession>
<reference evidence="9" key="1">
    <citation type="journal article" date="2015" name="Nature">
        <title>Complex archaea that bridge the gap between prokaryotes and eukaryotes.</title>
        <authorList>
            <person name="Spang A."/>
            <person name="Saw J.H."/>
            <person name="Jorgensen S.L."/>
            <person name="Zaremba-Niedzwiedzka K."/>
            <person name="Martijn J."/>
            <person name="Lind A.E."/>
            <person name="van Eijk R."/>
            <person name="Schleper C."/>
            <person name="Guy L."/>
            <person name="Ettema T.J."/>
        </authorList>
    </citation>
    <scope>NUCLEOTIDE SEQUENCE</scope>
</reference>
<dbReference type="InterPro" id="IPR013765">
    <property type="entry name" value="DNA_recomb/repair_RecA"/>
</dbReference>
<dbReference type="Pfam" id="PF21096">
    <property type="entry name" value="RecA_C"/>
    <property type="match status" value="1"/>
</dbReference>
<keyword evidence="6" id="KW-0238">DNA-binding</keyword>
<evidence type="ECO:0000259" key="8">
    <source>
        <dbReference type="PROSITE" id="PS50819"/>
    </source>
</evidence>
<dbReference type="InterPro" id="IPR004042">
    <property type="entry name" value="Intein_endonuc_central"/>
</dbReference>
<dbReference type="InterPro" id="IPR027417">
    <property type="entry name" value="P-loop_NTPase"/>
</dbReference>
<dbReference type="Gene3D" id="3.30.250.10">
    <property type="entry name" value="RecA protein, C-terminal domain"/>
    <property type="match status" value="1"/>
</dbReference>
<dbReference type="PROSITE" id="PS50817">
    <property type="entry name" value="INTEIN_N_TER"/>
    <property type="match status" value="1"/>
</dbReference>
<dbReference type="GO" id="GO:0006310">
    <property type="term" value="P:DNA recombination"/>
    <property type="evidence" value="ECO:0007669"/>
    <property type="project" value="UniProtKB-KW"/>
</dbReference>
<comment type="caution">
    <text evidence="9">The sequence shown here is derived from an EMBL/GenBank/DDBJ whole genome shotgun (WGS) entry which is preliminary data.</text>
</comment>
<evidence type="ECO:0000256" key="6">
    <source>
        <dbReference type="ARBA" id="ARBA00023125"/>
    </source>
</evidence>
<name>A0A0F9U053_9ZZZZ</name>
<evidence type="ECO:0000256" key="7">
    <source>
        <dbReference type="ARBA" id="ARBA00023172"/>
    </source>
</evidence>
<evidence type="ECO:0000256" key="2">
    <source>
        <dbReference type="ARBA" id="ARBA00022741"/>
    </source>
</evidence>
<protein>
    <recommendedName>
        <fullName evidence="8">DOD-type homing endonuclease domain-containing protein</fullName>
    </recommendedName>
</protein>
<dbReference type="InterPro" id="IPR023400">
    <property type="entry name" value="RecA_C_sf"/>
</dbReference>